<dbReference type="Pfam" id="PF00078">
    <property type="entry name" value="RVT_1"/>
    <property type="match status" value="1"/>
</dbReference>
<reference evidence="2 3" key="1">
    <citation type="submission" date="2024-09" db="EMBL/GenBank/DDBJ databases">
        <title>Chromosome-scale assembly of Riccia sorocarpa.</title>
        <authorList>
            <person name="Paukszto L."/>
        </authorList>
    </citation>
    <scope>NUCLEOTIDE SEQUENCE [LARGE SCALE GENOMIC DNA]</scope>
    <source>
        <strain evidence="2">LP-2024</strain>
        <tissue evidence="2">Aerial parts of the thallus</tissue>
    </source>
</reference>
<evidence type="ECO:0000259" key="1">
    <source>
        <dbReference type="PROSITE" id="PS50878"/>
    </source>
</evidence>
<name>A0ABD3HGQ7_9MARC</name>
<dbReference type="Proteomes" id="UP001633002">
    <property type="component" value="Unassembled WGS sequence"/>
</dbReference>
<dbReference type="EMBL" id="JBJQOH010000004">
    <property type="protein sequence ID" value="KAL3689767.1"/>
    <property type="molecule type" value="Genomic_DNA"/>
</dbReference>
<gene>
    <name evidence="2" type="ORF">R1sor_016076</name>
</gene>
<feature type="domain" description="Reverse transcriptase" evidence="1">
    <location>
        <begin position="111"/>
        <end position="390"/>
    </location>
</feature>
<dbReference type="InterPro" id="IPR000477">
    <property type="entry name" value="RT_dom"/>
</dbReference>
<dbReference type="InterPro" id="IPR043502">
    <property type="entry name" value="DNA/RNA_pol_sf"/>
</dbReference>
<proteinExistence type="predicted"/>
<protein>
    <recommendedName>
        <fullName evidence="1">Reverse transcriptase domain-containing protein</fullName>
    </recommendedName>
</protein>
<accession>A0ABD3HGQ7</accession>
<keyword evidence="3" id="KW-1185">Reference proteome</keyword>
<dbReference type="PANTHER" id="PTHR31635:SF196">
    <property type="entry name" value="REVERSE TRANSCRIPTASE DOMAIN-CONTAINING PROTEIN-RELATED"/>
    <property type="match status" value="1"/>
</dbReference>
<comment type="caution">
    <text evidence="2">The sequence shown here is derived from an EMBL/GenBank/DDBJ whole genome shotgun (WGS) entry which is preliminary data.</text>
</comment>
<dbReference type="PROSITE" id="PS50878">
    <property type="entry name" value="RT_POL"/>
    <property type="match status" value="1"/>
</dbReference>
<dbReference type="AlphaFoldDB" id="A0ABD3HGQ7"/>
<evidence type="ECO:0000313" key="3">
    <source>
        <dbReference type="Proteomes" id="UP001633002"/>
    </source>
</evidence>
<dbReference type="PANTHER" id="PTHR31635">
    <property type="entry name" value="REVERSE TRANSCRIPTASE DOMAIN-CONTAINING PROTEIN-RELATED"/>
    <property type="match status" value="1"/>
</dbReference>
<dbReference type="SUPFAM" id="SSF56672">
    <property type="entry name" value="DNA/RNA polymerases"/>
    <property type="match status" value="1"/>
</dbReference>
<evidence type="ECO:0000313" key="2">
    <source>
        <dbReference type="EMBL" id="KAL3689767.1"/>
    </source>
</evidence>
<dbReference type="CDD" id="cd01650">
    <property type="entry name" value="RT_nLTR_like"/>
    <property type="match status" value="1"/>
</dbReference>
<organism evidence="2 3">
    <name type="scientific">Riccia sorocarpa</name>
    <dbReference type="NCBI Taxonomy" id="122646"/>
    <lineage>
        <taxon>Eukaryota</taxon>
        <taxon>Viridiplantae</taxon>
        <taxon>Streptophyta</taxon>
        <taxon>Embryophyta</taxon>
        <taxon>Marchantiophyta</taxon>
        <taxon>Marchantiopsida</taxon>
        <taxon>Marchantiidae</taxon>
        <taxon>Marchantiales</taxon>
        <taxon>Ricciaceae</taxon>
        <taxon>Riccia</taxon>
    </lineage>
</organism>
<sequence length="738" mass="84083">MHALKDDDGVLHTDEKKILDLSAQYFSQILQEPPGSTLQLQATEQLLAQTSATVTQTERDTLQSDFTAQELHDAAKLLGKNKCPGPDGVPLEFFLYLWDTISPLLLQATTHGLQQGNLIPFFNKGTITLLHKEGDQAVLKNKRPITLLNVVYKIWAKVLQMRLAPVLQRVISWEQNAFLTGRQLHTTVFLCNEAVFEAKNNKQDCVLLKIDFKKAFDTLRWEFLYAAMRQMQFGERFITFVQTLNNQATSSVRVNNACSKSFAISRSVRQGCPLSPLLFTIAVQVLTDVINSMVLHNQLKGIDLQRIGVHYCQGYFADDSHLLLSADRQNLLNAKSLIHTFGVASGLMVQWGKSKARWVSQDNPMPPWISELDWIWGLNDDSDKLLGFHFKDGLDMDTIFQVALQKIKTRINSPTARSSTIHGRIVIANHLIYGILWFILPLWAAAKPKIRQIERLAQMQAFAVKTIRWAYSPETHPLKSWLLATFNAIASLRWGSDHYTWLSSPSKGKMPSLSPTMLHICELWQATAKFLSPLDQMSLNSWRRLSLWGPKSTGVREVTRSAITGSNARLNASGIKDIADITLDGTTTKTSSIFFGPVPSIAPFWSWAIDLLYIAFPECIRWTPKFSHAVLGKPIPDFCKNAAKWWEAWRCIVLWIIWIRRNEKVFRDSLMSLPRAKALAWHKLILHTREEWKWHCFRADKLDLTLQRRADLDKKIASKHAIVTLKFRVAGSRLFSSW</sequence>